<comment type="caution">
    <text evidence="1">The sequence shown here is derived from an EMBL/GenBank/DDBJ whole genome shotgun (WGS) entry which is preliminary data.</text>
</comment>
<evidence type="ECO:0000313" key="1">
    <source>
        <dbReference type="EMBL" id="GME70665.1"/>
    </source>
</evidence>
<name>A0ACB5SSZ3_AMBMO</name>
<gene>
    <name evidence="1" type="ORF">Amon02_000028200</name>
</gene>
<accession>A0ACB5SSZ3</accession>
<keyword evidence="2" id="KW-1185">Reference proteome</keyword>
<sequence length="82" mass="9332">MSLNLFALGNTQHESTYDETCSPTMSYEVLRIVLAEAIEDVPVGTKIVTRRYVLLVNNWTVLNLKGYGNVWGRYRHVSIEGK</sequence>
<dbReference type="EMBL" id="BSXS01000075">
    <property type="protein sequence ID" value="GME70665.1"/>
    <property type="molecule type" value="Genomic_DNA"/>
</dbReference>
<dbReference type="Proteomes" id="UP001165064">
    <property type="component" value="Unassembled WGS sequence"/>
</dbReference>
<evidence type="ECO:0000313" key="2">
    <source>
        <dbReference type="Proteomes" id="UP001165064"/>
    </source>
</evidence>
<organism evidence="1 2">
    <name type="scientific">Ambrosiozyma monospora</name>
    <name type="common">Yeast</name>
    <name type="synonym">Endomycopsis monosporus</name>
    <dbReference type="NCBI Taxonomy" id="43982"/>
    <lineage>
        <taxon>Eukaryota</taxon>
        <taxon>Fungi</taxon>
        <taxon>Dikarya</taxon>
        <taxon>Ascomycota</taxon>
        <taxon>Saccharomycotina</taxon>
        <taxon>Pichiomycetes</taxon>
        <taxon>Pichiales</taxon>
        <taxon>Pichiaceae</taxon>
        <taxon>Ambrosiozyma</taxon>
    </lineage>
</organism>
<proteinExistence type="predicted"/>
<protein>
    <submittedName>
        <fullName evidence="1">Unnamed protein product</fullName>
    </submittedName>
</protein>
<reference evidence="1" key="1">
    <citation type="submission" date="2023-04" db="EMBL/GenBank/DDBJ databases">
        <title>Ambrosiozyma monospora NBRC 10751.</title>
        <authorList>
            <person name="Ichikawa N."/>
            <person name="Sato H."/>
            <person name="Tonouchi N."/>
        </authorList>
    </citation>
    <scope>NUCLEOTIDE SEQUENCE</scope>
    <source>
        <strain evidence="1">NBRC 10751</strain>
    </source>
</reference>